<dbReference type="FunFam" id="3.30.70.240:FF:000004">
    <property type="entry name" value="116 kDa U5 small nuclear ribonucleoprotein"/>
    <property type="match status" value="1"/>
</dbReference>
<dbReference type="Gene3D" id="2.10.250.10">
    <property type="entry name" value="Calreticulin/calnexin, P domain"/>
    <property type="match status" value="1"/>
</dbReference>
<dbReference type="GO" id="GO:0000398">
    <property type="term" value="P:mRNA splicing, via spliceosome"/>
    <property type="evidence" value="ECO:0007669"/>
    <property type="project" value="TreeGrafter"/>
</dbReference>
<dbReference type="GO" id="GO:0030623">
    <property type="term" value="F:U5 snRNA binding"/>
    <property type="evidence" value="ECO:0007669"/>
    <property type="project" value="TreeGrafter"/>
</dbReference>
<dbReference type="GO" id="GO:0046540">
    <property type="term" value="C:U4/U6 x U5 tri-snRNP complex"/>
    <property type="evidence" value="ECO:0007669"/>
    <property type="project" value="TreeGrafter"/>
</dbReference>
<evidence type="ECO:0000256" key="3">
    <source>
        <dbReference type="ARBA" id="ARBA00010983"/>
    </source>
</evidence>
<dbReference type="PANTHER" id="PTHR42908">
    <property type="entry name" value="TRANSLATION ELONGATION FACTOR-RELATED"/>
    <property type="match status" value="1"/>
</dbReference>
<feature type="transmembrane region" description="Helical" evidence="17">
    <location>
        <begin position="1657"/>
        <end position="1680"/>
    </location>
</feature>
<dbReference type="GO" id="GO:0071007">
    <property type="term" value="C:U2-type catalytic step 2 spliceosome"/>
    <property type="evidence" value="ECO:0007669"/>
    <property type="project" value="TreeGrafter"/>
</dbReference>
<evidence type="ECO:0000256" key="7">
    <source>
        <dbReference type="ARBA" id="ARBA00022824"/>
    </source>
</evidence>
<dbReference type="FunFam" id="2.60.120.200:FF:000011">
    <property type="entry name" value="Probable calnexin"/>
    <property type="match status" value="1"/>
</dbReference>
<dbReference type="CDD" id="cd04167">
    <property type="entry name" value="Snu114p"/>
    <property type="match status" value="1"/>
</dbReference>
<dbReference type="PROSITE" id="PS00803">
    <property type="entry name" value="CALRETICULIN_1"/>
    <property type="match status" value="1"/>
</dbReference>
<evidence type="ECO:0000256" key="6">
    <source>
        <dbReference type="ARBA" id="ARBA00022741"/>
    </source>
</evidence>
<dbReference type="GO" id="GO:0005509">
    <property type="term" value="F:calcium ion binding"/>
    <property type="evidence" value="ECO:0007669"/>
    <property type="project" value="InterPro"/>
</dbReference>
<dbReference type="CDD" id="cd04098">
    <property type="entry name" value="eEF2_C_snRNP"/>
    <property type="match status" value="1"/>
</dbReference>
<dbReference type="Pfam" id="PF00262">
    <property type="entry name" value="Calreticulin"/>
    <property type="match status" value="1"/>
</dbReference>
<feature type="region of interest" description="Disordered" evidence="16">
    <location>
        <begin position="1456"/>
        <end position="1486"/>
    </location>
</feature>
<dbReference type="Pfam" id="PF00009">
    <property type="entry name" value="GTP_EFTU"/>
    <property type="match status" value="1"/>
</dbReference>
<proteinExistence type="inferred from homology"/>
<feature type="compositionally biased region" description="Acidic residues" evidence="16">
    <location>
        <begin position="18"/>
        <end position="29"/>
    </location>
</feature>
<evidence type="ECO:0000256" key="8">
    <source>
        <dbReference type="ARBA" id="ARBA00022989"/>
    </source>
</evidence>
<dbReference type="SUPFAM" id="SSF63887">
    <property type="entry name" value="P-domain of calnexin/calreticulin"/>
    <property type="match status" value="1"/>
</dbReference>
<dbReference type="PANTHER" id="PTHR42908:SF6">
    <property type="entry name" value="116 KDA U5 SMALL NUCLEAR RIBONUCLEOPROTEIN COMPONENT"/>
    <property type="match status" value="1"/>
</dbReference>
<dbReference type="GO" id="GO:0006457">
    <property type="term" value="P:protein folding"/>
    <property type="evidence" value="ECO:0007669"/>
    <property type="project" value="InterPro"/>
</dbReference>
<gene>
    <name evidence="19" type="ORF">BOTBODRAFT_144974</name>
</gene>
<dbReference type="Gene3D" id="3.40.50.300">
    <property type="entry name" value="P-loop containing nucleotide triphosphate hydrolases"/>
    <property type="match status" value="1"/>
</dbReference>
<evidence type="ECO:0000256" key="11">
    <source>
        <dbReference type="ARBA" id="ARBA00023186"/>
    </source>
</evidence>
<accession>A0A067MID4</accession>
<protein>
    <recommendedName>
        <fullName evidence="14">Calnexin</fullName>
    </recommendedName>
</protein>
<dbReference type="InterPro" id="IPR005225">
    <property type="entry name" value="Small_GTP-bd"/>
</dbReference>
<evidence type="ECO:0000256" key="4">
    <source>
        <dbReference type="ARBA" id="ARBA00022664"/>
    </source>
</evidence>
<dbReference type="Gene3D" id="2.60.120.200">
    <property type="match status" value="1"/>
</dbReference>
<dbReference type="Pfam" id="PF03144">
    <property type="entry name" value="GTP_EFTU_D2"/>
    <property type="match status" value="1"/>
</dbReference>
<dbReference type="CDD" id="cd04090">
    <property type="entry name" value="EF2_II_snRNP"/>
    <property type="match status" value="1"/>
</dbReference>
<feature type="domain" description="Tr-type G" evidence="18">
    <location>
        <begin position="136"/>
        <end position="339"/>
    </location>
</feature>
<keyword evidence="20" id="KW-1185">Reference proteome</keyword>
<dbReference type="InterPro" id="IPR013320">
    <property type="entry name" value="ConA-like_dom_sf"/>
</dbReference>
<dbReference type="SMART" id="SM00838">
    <property type="entry name" value="EFG_C"/>
    <property type="match status" value="1"/>
</dbReference>
<keyword evidence="10 17" id="KW-0472">Membrane</keyword>
<dbReference type="SUPFAM" id="SSF54211">
    <property type="entry name" value="Ribosomal protein S5 domain 2-like"/>
    <property type="match status" value="1"/>
</dbReference>
<dbReference type="InterPro" id="IPR031950">
    <property type="entry name" value="EFTUD2_N"/>
</dbReference>
<keyword evidence="11" id="KW-0143">Chaperone</keyword>
<keyword evidence="12" id="KW-0508">mRNA splicing</keyword>
<dbReference type="SMART" id="SM01238">
    <property type="entry name" value="IGR"/>
    <property type="match status" value="1"/>
</dbReference>
<evidence type="ECO:0000256" key="9">
    <source>
        <dbReference type="ARBA" id="ARBA00023134"/>
    </source>
</evidence>
<name>A0A067MID4_BOTB1</name>
<evidence type="ECO:0000256" key="14">
    <source>
        <dbReference type="ARBA" id="ARBA00040224"/>
    </source>
</evidence>
<evidence type="ECO:0000313" key="19">
    <source>
        <dbReference type="EMBL" id="KDQ15543.1"/>
    </source>
</evidence>
<dbReference type="FunFam" id="3.30.230.10:FF:000009">
    <property type="entry name" value="116 kDa U5 small nuclear ribonucleoprotein component"/>
    <property type="match status" value="1"/>
</dbReference>
<evidence type="ECO:0000256" key="12">
    <source>
        <dbReference type="ARBA" id="ARBA00023187"/>
    </source>
</evidence>
<feature type="compositionally biased region" description="Basic and acidic residues" evidence="16">
    <location>
        <begin position="1689"/>
        <end position="1702"/>
    </location>
</feature>
<keyword evidence="6" id="KW-0547">Nucleotide-binding</keyword>
<dbReference type="STRING" id="930990.A0A067MID4"/>
<keyword evidence="4" id="KW-0507">mRNA processing</keyword>
<dbReference type="Proteomes" id="UP000027195">
    <property type="component" value="Unassembled WGS sequence"/>
</dbReference>
<evidence type="ECO:0000256" key="17">
    <source>
        <dbReference type="SAM" id="Phobius"/>
    </source>
</evidence>
<dbReference type="InterPro" id="IPR020568">
    <property type="entry name" value="Ribosomal_Su5_D2-typ_SF"/>
</dbReference>
<evidence type="ECO:0000256" key="1">
    <source>
        <dbReference type="ARBA" id="ARBA00004123"/>
    </source>
</evidence>
<dbReference type="FunFam" id="3.30.70.870:FF:000002">
    <property type="entry name" value="Translation elongation factor 2"/>
    <property type="match status" value="1"/>
</dbReference>
<dbReference type="NCBIfam" id="TIGR00231">
    <property type="entry name" value="small_GTP"/>
    <property type="match status" value="1"/>
</dbReference>
<dbReference type="GO" id="GO:0005789">
    <property type="term" value="C:endoplasmic reticulum membrane"/>
    <property type="evidence" value="ECO:0007669"/>
    <property type="project" value="UniProtKB-SubCell"/>
</dbReference>
<comment type="subcellular location">
    <subcellularLocation>
        <location evidence="2">Endoplasmic reticulum membrane</location>
        <topology evidence="2">Single-pass membrane protein</topology>
    </subcellularLocation>
    <subcellularLocation>
        <location evidence="1">Nucleus</location>
    </subcellularLocation>
</comment>
<evidence type="ECO:0000256" key="2">
    <source>
        <dbReference type="ARBA" id="ARBA00004389"/>
    </source>
</evidence>
<dbReference type="Pfam" id="PF03764">
    <property type="entry name" value="EFG_IV"/>
    <property type="match status" value="1"/>
</dbReference>
<dbReference type="SUPFAM" id="SSF52540">
    <property type="entry name" value="P-loop containing nucleoside triphosphate hydrolases"/>
    <property type="match status" value="1"/>
</dbReference>
<dbReference type="CDD" id="cd16264">
    <property type="entry name" value="snRNP_III"/>
    <property type="match status" value="1"/>
</dbReference>
<sequence length="1729" mass="192021">MASLEDYDEFGNYIGADLDSDDEGQDDIQDSFMQTAQHEPLEELESVGGEEQALMEIDDGPQPSAVVLHEHKKYYPTAEEVYGADVEALVQEEDAQPLSEPIIAPVKVRKWQIEEKDMPETRYDKGFLVDMLQYPSMVRNVAVVGHLHHGKTALLDMLVFETHRLPWDSDRPTRYTDTHPLSASREISIKSSPISLVLQNSAGKSSLFHLIDTPGHVNFVDEVASAIRLVDGIALVVDVVEGVMTNTESIIRHALQENVAITLVLNKIDRLILELRIPPADAYYKIKATIEEVNTFISGINPDPSLRLSPERGNVAFASTDLGYCFTLRSFAGLYSELYGGVDPVEFGPRLWGDIYFDAKNRKFTRKAEDPEDKRSFVHFVLEPLYKLYSQVLSEDAEDLKKTLAELHITIKPVMYKMDVRPLLKAVLDQFFGRATGLVDMLEEWVPSADVATKAKVERIYTGPMNTDIAEAMIACDPTAPVMIHVTKLYHTADAQDFRAFGRVMSGVVKKGMEIKVLGEGYSPEDEEDMVKVEVEDIWIGESRYFIPTDAVPAGNLVLLGGVSSSITKTATLASPEIPEPYIFSPISHMTQSVLKIAVEPISPSELPKMLAGLRSVNKSYPLLLTKVEESGEHVVMGTGELYLDCVMHDLRKLFSEIEIKVSDPVTKFCETVIETSALKCYAETPNKKNKITMIAEPLERGIAEDIESGRISMRMSAKDRGKLFEERYQWDLLASRSVWAFGPDENGPNILLDDTLPSQVDKKLLGAVKEHVRQGFQWGTREGPLCDEPIRNVKFRVLDASLAMEPIFRGGGQIVPTARRVCYSSFLMATPRLMEPVYYVEVQAPADCISAVYTVLARRRGHVTQDIPKAGSPLYTVKALIPVIDANGFETDLRTATQGQAFCQQVFDHWSIVPGDPTDTSIVLRPLEPASGQALARDLVLKTRRRKGLGDQIAVSKYLDDEFVNAWKKTSLRECDEILGLKVKVAWPALGLQPRVRTIPFAFRGLHGHKSVPTAPPARGSKFFQPCYYWLRAGTYPNDHYSAYVGNIQSPSDFLQAIGRNLQTKVTLQNWEELWRLEGEKLKKSGVGVKDRRYLLWAMEKYRQGQEPATFAHPETPKKKFRGVQQGKRGGQTKSDVAGEDTSARIRNARVLARRIHSSLSFLYLHFSNPPKMRNVAASALIAAAAVAGVSATEAEVARPTFEPTSIKGAFIEQFTDDWSERWTPSEATKKTPVGGETFSYVGQWAVEEASVYPSITGDKGLVAKSKAAHHAISAPLPSIIDPKGKPLVVQYEVKFQKGGNCGGGYIKLLEDGFQNSAQEFSDKTPWVVMFGPDLTCPGTKVHFIFRHQNPITKEFEEKHLKSPSMPSIGETTKLYTLVVNPDNTYEIFVDEQSASKGNLLEDFEPPVNPPAEIDDPEDKKPEDWVDEAKIADPAATKPEDWDEDAPFEILDEEAEKPEGWLDDEPLQIPDPDAQKPEEWDDEEDGDWLAPTVRNPKCDEAPGCGAWTRPNKRNPDYKGKWSAPFIDNPAYKGVWAPRKIKNPNYFEDLHPANLNKIGGAGFEIWTMTEDIMFDNIYIGHSLEDAQKLAKETFQVKHAIETAEKDKKSASDDDDSTSTIAFKDAPIEFIREQVTTFLELAKLDPVSAFKAKPETGAALAGALITFFGMIGMLFGLVGGAQKPVVKSSKKTDAPTADDKKVAAADTTPVAPAGAPKDSPSKSAKKRGGK</sequence>
<keyword evidence="5 17" id="KW-0812">Transmembrane</keyword>
<dbReference type="GO" id="GO:0051082">
    <property type="term" value="F:unfolded protein binding"/>
    <property type="evidence" value="ECO:0007669"/>
    <property type="project" value="InterPro"/>
</dbReference>
<dbReference type="InterPro" id="IPR000795">
    <property type="entry name" value="T_Tr_GTP-bd_dom"/>
</dbReference>
<dbReference type="FunFam" id="3.90.1430.10:FF:000001">
    <property type="entry name" value="116 kDa U5 small nuclear ribonucleoprotein component"/>
    <property type="match status" value="1"/>
</dbReference>
<dbReference type="PRINTS" id="PR00626">
    <property type="entry name" value="CALRETICULIN"/>
</dbReference>
<dbReference type="InterPro" id="IPR014721">
    <property type="entry name" value="Ribsml_uS5_D2-typ_fold_subgr"/>
</dbReference>
<keyword evidence="7" id="KW-0256">Endoplasmic reticulum</keyword>
<dbReference type="InParanoid" id="A0A067MID4"/>
<dbReference type="HOGENOM" id="CLU_002794_10_0_1"/>
<feature type="region of interest" description="Disordered" evidence="16">
    <location>
        <begin position="1109"/>
        <end position="1142"/>
    </location>
</feature>
<dbReference type="SUPFAM" id="SSF50447">
    <property type="entry name" value="Translation proteins"/>
    <property type="match status" value="1"/>
</dbReference>
<dbReference type="InterPro" id="IPR018124">
    <property type="entry name" value="Calret/calnex_CS"/>
</dbReference>
<dbReference type="GO" id="GO:0003924">
    <property type="term" value="F:GTPase activity"/>
    <property type="evidence" value="ECO:0007669"/>
    <property type="project" value="InterPro"/>
</dbReference>
<dbReference type="InterPro" id="IPR027417">
    <property type="entry name" value="P-loop_NTPase"/>
</dbReference>
<dbReference type="SUPFAM" id="SSF54980">
    <property type="entry name" value="EF-G C-terminal domain-like"/>
    <property type="match status" value="2"/>
</dbReference>
<evidence type="ECO:0000256" key="13">
    <source>
        <dbReference type="ARBA" id="ARBA00023242"/>
    </source>
</evidence>
<dbReference type="FunFam" id="2.10.250.10:FF:000001">
    <property type="entry name" value="Calnexin homolog"/>
    <property type="match status" value="1"/>
</dbReference>
<evidence type="ECO:0000256" key="10">
    <source>
        <dbReference type="ARBA" id="ARBA00023136"/>
    </source>
</evidence>
<dbReference type="Pfam" id="PF09597">
    <property type="entry name" value="SAM_Ribosomal_mS41"/>
    <property type="match status" value="1"/>
</dbReference>
<dbReference type="Gene3D" id="2.40.30.10">
    <property type="entry name" value="Translation factors"/>
    <property type="match status" value="1"/>
</dbReference>
<keyword evidence="9" id="KW-0342">GTP-binding</keyword>
<reference evidence="20" key="1">
    <citation type="journal article" date="2014" name="Proc. Natl. Acad. Sci. U.S.A.">
        <title>Extensive sampling of basidiomycete genomes demonstrates inadequacy of the white-rot/brown-rot paradigm for wood decay fungi.</title>
        <authorList>
            <person name="Riley R."/>
            <person name="Salamov A.A."/>
            <person name="Brown D.W."/>
            <person name="Nagy L.G."/>
            <person name="Floudas D."/>
            <person name="Held B.W."/>
            <person name="Levasseur A."/>
            <person name="Lombard V."/>
            <person name="Morin E."/>
            <person name="Otillar R."/>
            <person name="Lindquist E.A."/>
            <person name="Sun H."/>
            <person name="LaButti K.M."/>
            <person name="Schmutz J."/>
            <person name="Jabbour D."/>
            <person name="Luo H."/>
            <person name="Baker S.E."/>
            <person name="Pisabarro A.G."/>
            <person name="Walton J.D."/>
            <person name="Blanchette R.A."/>
            <person name="Henrissat B."/>
            <person name="Martin F."/>
            <person name="Cullen D."/>
            <person name="Hibbett D.S."/>
            <person name="Grigoriev I.V."/>
        </authorList>
    </citation>
    <scope>NUCLEOTIDE SEQUENCE [LARGE SCALE GENOMIC DNA]</scope>
    <source>
        <strain evidence="20">FD-172 SS1</strain>
    </source>
</reference>
<evidence type="ECO:0000256" key="5">
    <source>
        <dbReference type="ARBA" id="ARBA00022692"/>
    </source>
</evidence>
<dbReference type="InterPro" id="IPR000640">
    <property type="entry name" value="EFG_V-like"/>
</dbReference>
<keyword evidence="8 17" id="KW-1133">Transmembrane helix</keyword>
<dbReference type="SUPFAM" id="SSF49899">
    <property type="entry name" value="Concanavalin A-like lectins/glucanases"/>
    <property type="match status" value="1"/>
</dbReference>
<dbReference type="InterPro" id="IPR035655">
    <property type="entry name" value="U5-116kDa_C"/>
</dbReference>
<dbReference type="Gene3D" id="3.30.230.10">
    <property type="match status" value="1"/>
</dbReference>
<dbReference type="GO" id="GO:0005525">
    <property type="term" value="F:GTP binding"/>
    <property type="evidence" value="ECO:0007669"/>
    <property type="project" value="UniProtKB-KW"/>
</dbReference>
<dbReference type="InterPro" id="IPR009033">
    <property type="entry name" value="Calreticulin/calnexin_P_dom_sf"/>
</dbReference>
<evidence type="ECO:0000256" key="16">
    <source>
        <dbReference type="SAM" id="MobiDB-lite"/>
    </source>
</evidence>
<dbReference type="GO" id="GO:0005829">
    <property type="term" value="C:cytosol"/>
    <property type="evidence" value="ECO:0007669"/>
    <property type="project" value="TreeGrafter"/>
</dbReference>
<dbReference type="FunFam" id="2.40.30.10:FF:000029">
    <property type="entry name" value="116 kDa U5 small nuclear ribonucleoprotein component"/>
    <property type="match status" value="1"/>
</dbReference>
<dbReference type="InterPro" id="IPR001580">
    <property type="entry name" value="Calret/calnex"/>
</dbReference>
<comment type="function">
    <text evidence="15">Component of the U5 snRNP complex required for pre-mRNA splicing. Binds GTP.</text>
</comment>
<dbReference type="PROSITE" id="PS51722">
    <property type="entry name" value="G_TR_2"/>
    <property type="match status" value="1"/>
</dbReference>
<feature type="region of interest" description="Disordered" evidence="16">
    <location>
        <begin position="1399"/>
        <end position="1424"/>
    </location>
</feature>
<feature type="region of interest" description="Disordered" evidence="16">
    <location>
        <begin position="1685"/>
        <end position="1729"/>
    </location>
</feature>
<dbReference type="GO" id="GO:0005682">
    <property type="term" value="C:U5 snRNP"/>
    <property type="evidence" value="ECO:0007669"/>
    <property type="project" value="UniProtKB-ARBA"/>
</dbReference>
<dbReference type="FunFam" id="3.40.50.300:FF:000646">
    <property type="entry name" value="U5 small nuclear ribonucleoprotein component"/>
    <property type="match status" value="1"/>
</dbReference>
<feature type="compositionally biased region" description="Acidic residues" evidence="16">
    <location>
        <begin position="1456"/>
        <end position="1467"/>
    </location>
</feature>
<feature type="region of interest" description="Disordered" evidence="16">
    <location>
        <begin position="12"/>
        <end position="31"/>
    </location>
</feature>
<dbReference type="FunCoup" id="A0A067MID4">
    <property type="interactions" value="1015"/>
</dbReference>
<dbReference type="SMART" id="SM00889">
    <property type="entry name" value="EFG_IV"/>
    <property type="match status" value="1"/>
</dbReference>
<dbReference type="EMBL" id="KL198031">
    <property type="protein sequence ID" value="KDQ15543.1"/>
    <property type="molecule type" value="Genomic_DNA"/>
</dbReference>
<dbReference type="Gene3D" id="3.30.70.240">
    <property type="match status" value="1"/>
</dbReference>
<dbReference type="Gene3D" id="3.90.1430.10">
    <property type="entry name" value="Yeast translation eEF2 (G' domain)"/>
    <property type="match status" value="1"/>
</dbReference>
<organism evidence="19 20">
    <name type="scientific">Botryobasidium botryosum (strain FD-172 SS1)</name>
    <dbReference type="NCBI Taxonomy" id="930990"/>
    <lineage>
        <taxon>Eukaryota</taxon>
        <taxon>Fungi</taxon>
        <taxon>Dikarya</taxon>
        <taxon>Basidiomycota</taxon>
        <taxon>Agaricomycotina</taxon>
        <taxon>Agaricomycetes</taxon>
        <taxon>Cantharellales</taxon>
        <taxon>Botryobasidiaceae</taxon>
        <taxon>Botryobasidium</taxon>
    </lineage>
</organism>
<dbReference type="Pfam" id="PF00679">
    <property type="entry name" value="EFG_C"/>
    <property type="match status" value="1"/>
</dbReference>
<dbReference type="InterPro" id="IPR009000">
    <property type="entry name" value="Transl_B-barrel_sf"/>
</dbReference>
<dbReference type="InterPro" id="IPR044121">
    <property type="entry name" value="Snu114_GTP-bd"/>
</dbReference>
<dbReference type="InterPro" id="IPR004161">
    <property type="entry name" value="EFTu-like_2"/>
</dbReference>
<dbReference type="InterPro" id="IPR035647">
    <property type="entry name" value="EFG_III/V"/>
</dbReference>
<comment type="similarity">
    <text evidence="3">Belongs to the calreticulin family.</text>
</comment>
<evidence type="ECO:0000259" key="18">
    <source>
        <dbReference type="PROSITE" id="PS51722"/>
    </source>
</evidence>
<dbReference type="Gene3D" id="3.30.70.870">
    <property type="entry name" value="Elongation Factor G (Translational Gtpase), domain 3"/>
    <property type="match status" value="1"/>
</dbReference>
<dbReference type="CDD" id="cd01683">
    <property type="entry name" value="EF2_IV_snRNP"/>
    <property type="match status" value="1"/>
</dbReference>
<dbReference type="Pfam" id="PF16004">
    <property type="entry name" value="EFTUD2"/>
    <property type="match status" value="1"/>
</dbReference>
<dbReference type="InterPro" id="IPR019083">
    <property type="entry name" value="SAM_Ribosomal_mS41"/>
</dbReference>
<evidence type="ECO:0000313" key="20">
    <source>
        <dbReference type="Proteomes" id="UP000027195"/>
    </source>
</evidence>
<feature type="compositionally biased region" description="Low complexity" evidence="16">
    <location>
        <begin position="1703"/>
        <end position="1721"/>
    </location>
</feature>
<dbReference type="InterPro" id="IPR005517">
    <property type="entry name" value="Transl_elong_EFG/EF2_IV"/>
</dbReference>
<keyword evidence="13" id="KW-0539">Nucleus</keyword>
<dbReference type="OrthoDB" id="364892at2759"/>
<evidence type="ECO:0000256" key="15">
    <source>
        <dbReference type="ARBA" id="ARBA00055641"/>
    </source>
</evidence>
<dbReference type="GO" id="GO:0000974">
    <property type="term" value="C:Prp19 complex"/>
    <property type="evidence" value="ECO:0007669"/>
    <property type="project" value="UniProtKB-ARBA"/>
</dbReference>